<keyword evidence="3" id="KW-0378">Hydrolase</keyword>
<keyword evidence="2" id="KW-0548">Nucleotidyltransferase</keyword>
<accession>A0ABT6DIH4</accession>
<dbReference type="SUPFAM" id="SSF81301">
    <property type="entry name" value="Nucleotidyltransferase"/>
    <property type="match status" value="1"/>
</dbReference>
<dbReference type="PROSITE" id="PS51671">
    <property type="entry name" value="ACT"/>
    <property type="match status" value="1"/>
</dbReference>
<dbReference type="SUPFAM" id="SSF109604">
    <property type="entry name" value="HD-domain/PDEase-like"/>
    <property type="match status" value="1"/>
</dbReference>
<dbReference type="InterPro" id="IPR010043">
    <property type="entry name" value="UTase/UR"/>
</dbReference>
<dbReference type="InterPro" id="IPR043519">
    <property type="entry name" value="NT_sf"/>
</dbReference>
<evidence type="ECO:0000313" key="8">
    <source>
        <dbReference type="Proteomes" id="UP001152321"/>
    </source>
</evidence>
<reference evidence="7" key="1">
    <citation type="submission" date="2022-08" db="EMBL/GenBank/DDBJ databases">
        <title>Novel Bdellovibrio Species Isolated from Svalbard: Designation Bdellovibrio svalbardensis.</title>
        <authorList>
            <person name="Mitchell R.J."/>
            <person name="Choi S.Y."/>
        </authorList>
    </citation>
    <scope>NUCLEOTIDE SEQUENCE</scope>
    <source>
        <strain evidence="7">PAP01</strain>
    </source>
</reference>
<evidence type="ECO:0000256" key="4">
    <source>
        <dbReference type="ARBA" id="ARBA00022842"/>
    </source>
</evidence>
<keyword evidence="5" id="KW-0511">Multifunctional enzyme</keyword>
<keyword evidence="1" id="KW-0808">Transferase</keyword>
<dbReference type="InterPro" id="IPR006674">
    <property type="entry name" value="HD_domain"/>
</dbReference>
<gene>
    <name evidence="7" type="ORF">NWE73_09770</name>
</gene>
<dbReference type="Pfam" id="PF08335">
    <property type="entry name" value="GlnD_UR_UTase"/>
    <property type="match status" value="1"/>
</dbReference>
<keyword evidence="4" id="KW-0460">Magnesium</keyword>
<evidence type="ECO:0000256" key="5">
    <source>
        <dbReference type="ARBA" id="ARBA00023268"/>
    </source>
</evidence>
<organism evidence="7 8">
    <name type="scientific">Bdellovibrio svalbardensis</name>
    <dbReference type="NCBI Taxonomy" id="2972972"/>
    <lineage>
        <taxon>Bacteria</taxon>
        <taxon>Pseudomonadati</taxon>
        <taxon>Bdellovibrionota</taxon>
        <taxon>Bdellovibrionia</taxon>
        <taxon>Bdellovibrionales</taxon>
        <taxon>Pseudobdellovibrionaceae</taxon>
        <taxon>Bdellovibrio</taxon>
    </lineage>
</organism>
<dbReference type="SUPFAM" id="SSF55021">
    <property type="entry name" value="ACT-like"/>
    <property type="match status" value="1"/>
</dbReference>
<comment type="caution">
    <text evidence="7">The sequence shown here is derived from an EMBL/GenBank/DDBJ whole genome shotgun (WGS) entry which is preliminary data.</text>
</comment>
<evidence type="ECO:0000259" key="6">
    <source>
        <dbReference type="PROSITE" id="PS51671"/>
    </source>
</evidence>
<sequence>MAHKSFLTTEQFSQAAEILTPPLMTPDGDVRQVFCFSSESFSHWLGVKLEERLQAIPGWREAHPIMLGSWARGELSPKSDIDVLFCGAEEKVKIFVDQVQESGLKLRYRMPKNPDDWTENVEAFDILALLKARPLTPEGAKKLFEQQKLIWAKKKHFRRVLLKAVQEERKNREKRFDSITNYLEPNIKYGPGGLRDLEQGLQIYELFAEKFVNPGHALNVLNYYRNYLLCLRQKLHLEGHGDILSSSTQFELAKWMGFKTHKDFMRGLQRGLSRVHFFSDWIVEVAESSEEKLKKIERTEFKKSEDLYEELHKNSSVLVQKKVREHLDDFYSDAQIKKTARSRGKLLEDVLSVKTSDEVLVSVFRSRLIDKLVPEISRLVGYVQHDQYHRFTADSHIMQACREAKRLYSKPKELGPLKFLHGHLTAYDWKVLSWSCLYHDLAKGLEASEHSEAGTLIVERDFKAFGFSKAFTDDVSWMVKNHLELSQAAFRKNMKDPKVWQDLKDKGVESARLYRLALFTAIDIRATNPEAWNEWKAKLLKDLVESLSSKKAQGYFDFYSLKKKKHLQISEEIYEELGAVLVESLSMKDLVEDLKAAEQSSESLAPKILKTRKGEIWIRFHDRYDRKGILADYVAQLYSLGLGVRHASIHTLPKVGVYDWFQVTTQKNLQQLSQILKSSQLKNQKTVPTAVSTVLPTVRFDSIQLVSADEKEWVISFKGPDQSGLLAVAAKSLSDAGVSIKSARVHTWGRQVDDIFFVKAQDRKQEEASLLIQSLRDTFKIEA</sequence>
<dbReference type="InterPro" id="IPR013546">
    <property type="entry name" value="PII_UdlTrfase/GS_AdlTrfase"/>
</dbReference>
<feature type="domain" description="ACT" evidence="6">
    <location>
        <begin position="714"/>
        <end position="783"/>
    </location>
</feature>
<dbReference type="Pfam" id="PF01966">
    <property type="entry name" value="HD"/>
    <property type="match status" value="1"/>
</dbReference>
<evidence type="ECO:0000256" key="3">
    <source>
        <dbReference type="ARBA" id="ARBA00022801"/>
    </source>
</evidence>
<protein>
    <submittedName>
        <fullName evidence="7">HD domain-containing protein</fullName>
    </submittedName>
</protein>
<dbReference type="PANTHER" id="PTHR47320:SF1">
    <property type="entry name" value="BIFUNCTIONAL URIDYLYLTRANSFERASE_URIDYLYL-REMOVING ENZYME"/>
    <property type="match status" value="1"/>
</dbReference>
<dbReference type="InterPro" id="IPR045865">
    <property type="entry name" value="ACT-like_dom_sf"/>
</dbReference>
<dbReference type="Gene3D" id="1.10.3090.10">
    <property type="entry name" value="cca-adding enzyme, domain 2"/>
    <property type="match status" value="1"/>
</dbReference>
<name>A0ABT6DIH4_9BACT</name>
<dbReference type="EMBL" id="JANRMI010000002">
    <property type="protein sequence ID" value="MDG0816652.1"/>
    <property type="molecule type" value="Genomic_DNA"/>
</dbReference>
<evidence type="ECO:0000313" key="7">
    <source>
        <dbReference type="EMBL" id="MDG0816652.1"/>
    </source>
</evidence>
<proteinExistence type="predicted"/>
<dbReference type="RefSeq" id="WP_277578129.1">
    <property type="nucleotide sequence ID" value="NZ_JANRMI010000002.1"/>
</dbReference>
<dbReference type="CDD" id="cd04873">
    <property type="entry name" value="ACT_UUR-ACR-like"/>
    <property type="match status" value="1"/>
</dbReference>
<evidence type="ECO:0000256" key="2">
    <source>
        <dbReference type="ARBA" id="ARBA00022695"/>
    </source>
</evidence>
<dbReference type="InterPro" id="IPR002912">
    <property type="entry name" value="ACT_dom"/>
</dbReference>
<dbReference type="Proteomes" id="UP001152321">
    <property type="component" value="Unassembled WGS sequence"/>
</dbReference>
<evidence type="ECO:0000256" key="1">
    <source>
        <dbReference type="ARBA" id="ARBA00022679"/>
    </source>
</evidence>
<dbReference type="PANTHER" id="PTHR47320">
    <property type="entry name" value="BIFUNCTIONAL URIDYLYLTRANSFERASE/URIDYLYL-REMOVING ENZYME"/>
    <property type="match status" value="1"/>
</dbReference>
<keyword evidence="8" id="KW-1185">Reference proteome</keyword>